<dbReference type="Pfam" id="PF00931">
    <property type="entry name" value="NB-ARC"/>
    <property type="match status" value="1"/>
</dbReference>
<dbReference type="GO" id="GO:0043531">
    <property type="term" value="F:ADP binding"/>
    <property type="evidence" value="ECO:0007669"/>
    <property type="project" value="InterPro"/>
</dbReference>
<dbReference type="InterPro" id="IPR056789">
    <property type="entry name" value="LRR_R13L1-DRL21"/>
</dbReference>
<dbReference type="InterPro" id="IPR002182">
    <property type="entry name" value="NB-ARC"/>
</dbReference>
<sequence length="463" mass="52120">MRQIPLDLDKKFRANKNLPPPNQINPKILINKGFSYLDLGRRGRSAKLNELENKVSELRRVLEAVEETPVRDRLEPMLERLKSAFYEAEDILDDVEYYHLERQALFQPDDKFRRNWMKKLQSALPECSCLKKQKSTGRSSAPPDVSRLALKRILDKIDNIINEAHRVLPPTNLPGYTRTDKKQIVSSSSRSAVTTATPPPVLIGRDKDRDDIIAMLHENVGDIQPGSGSIIGIHGIAGSGKSTLAQLVCASEKNDKKKADHFDLIMWVHVSQNFRVRTILTEMLEAATGKQCDNLNNIDILILQQNLEGRTADLVFSSKEDLCRLKNLRHSIASDQELDIPNFGRLTSLQTIPLLTVTKEAGCEIQQLAQLNKLRGRLQIEGLENVESKEAAIGANLAAKKGLQELVLVWDWNDESCSPDVQAEEVIKPVKYTKCWGRIMVCTCTPMHGIWNTAREEDVKHGG</sequence>
<dbReference type="Gene3D" id="3.40.50.300">
    <property type="entry name" value="P-loop containing nucleotide triphosphate hydrolases"/>
    <property type="match status" value="1"/>
</dbReference>
<evidence type="ECO:0000256" key="1">
    <source>
        <dbReference type="ARBA" id="ARBA00022614"/>
    </source>
</evidence>
<evidence type="ECO:0000313" key="5">
    <source>
        <dbReference type="EMBL" id="EAY97705.1"/>
    </source>
</evidence>
<feature type="domain" description="R13L1/DRL21-like LRR repeat region" evidence="4">
    <location>
        <begin position="365"/>
        <end position="427"/>
    </location>
</feature>
<dbReference type="Proteomes" id="UP000007015">
    <property type="component" value="Chromosome 5"/>
</dbReference>
<accession>A2Y3P5</accession>
<organism evidence="5 6">
    <name type="scientific">Oryza sativa subsp. indica</name>
    <name type="common">Rice</name>
    <dbReference type="NCBI Taxonomy" id="39946"/>
    <lineage>
        <taxon>Eukaryota</taxon>
        <taxon>Viridiplantae</taxon>
        <taxon>Streptophyta</taxon>
        <taxon>Embryophyta</taxon>
        <taxon>Tracheophyta</taxon>
        <taxon>Spermatophyta</taxon>
        <taxon>Magnoliopsida</taxon>
        <taxon>Liliopsida</taxon>
        <taxon>Poales</taxon>
        <taxon>Poaceae</taxon>
        <taxon>BOP clade</taxon>
        <taxon>Oryzoideae</taxon>
        <taxon>Oryzeae</taxon>
        <taxon>Oryzinae</taxon>
        <taxon>Oryza</taxon>
        <taxon>Oryza sativa</taxon>
    </lineage>
</organism>
<evidence type="ECO:0000256" key="2">
    <source>
        <dbReference type="SAM" id="Coils"/>
    </source>
</evidence>
<evidence type="ECO:0000313" key="6">
    <source>
        <dbReference type="Proteomes" id="UP000007015"/>
    </source>
</evidence>
<dbReference type="PANTHER" id="PTHR36766:SF64">
    <property type="entry name" value="OS12G0206100 PROTEIN"/>
    <property type="match status" value="1"/>
</dbReference>
<feature type="coiled-coil region" evidence="2">
    <location>
        <begin position="41"/>
        <end position="68"/>
    </location>
</feature>
<protein>
    <submittedName>
        <fullName evidence="5">Uncharacterized protein</fullName>
    </submittedName>
</protein>
<keyword evidence="6" id="KW-1185">Reference proteome</keyword>
<feature type="domain" description="NB-ARC" evidence="3">
    <location>
        <begin position="210"/>
        <end position="290"/>
    </location>
</feature>
<dbReference type="PANTHER" id="PTHR36766">
    <property type="entry name" value="PLANT BROAD-SPECTRUM MILDEW RESISTANCE PROTEIN RPW8"/>
    <property type="match status" value="1"/>
</dbReference>
<keyword evidence="1" id="KW-0433">Leucine-rich repeat</keyword>
<proteinExistence type="predicted"/>
<evidence type="ECO:0000259" key="3">
    <source>
        <dbReference type="Pfam" id="PF00931"/>
    </source>
</evidence>
<keyword evidence="2" id="KW-0175">Coiled coil</keyword>
<dbReference type="SUPFAM" id="SSF52540">
    <property type="entry name" value="P-loop containing nucleoside triphosphate hydrolases"/>
    <property type="match status" value="1"/>
</dbReference>
<dbReference type="HOGENOM" id="CLU_591078_0_0_1"/>
<evidence type="ECO:0000259" key="4">
    <source>
        <dbReference type="Pfam" id="PF25019"/>
    </source>
</evidence>
<dbReference type="STRING" id="39946.A2Y3P5"/>
<dbReference type="Pfam" id="PF25019">
    <property type="entry name" value="LRR_R13L1-DRL21"/>
    <property type="match status" value="1"/>
</dbReference>
<dbReference type="Gramene" id="BGIOSGA018211-TA">
    <property type="protein sequence ID" value="BGIOSGA018211-PA"/>
    <property type="gene ID" value="BGIOSGA018211"/>
</dbReference>
<dbReference type="EMBL" id="CM000130">
    <property type="protein sequence ID" value="EAY97705.1"/>
    <property type="molecule type" value="Genomic_DNA"/>
</dbReference>
<dbReference type="AlphaFoldDB" id="A2Y3P5"/>
<name>A2Y3P5_ORYSI</name>
<dbReference type="InterPro" id="IPR027417">
    <property type="entry name" value="P-loop_NTPase"/>
</dbReference>
<gene>
    <name evidence="5" type="ORF">OsI_19626</name>
</gene>
<reference evidence="5 6" key="1">
    <citation type="journal article" date="2005" name="PLoS Biol.">
        <title>The genomes of Oryza sativa: a history of duplications.</title>
        <authorList>
            <person name="Yu J."/>
            <person name="Wang J."/>
            <person name="Lin W."/>
            <person name="Li S."/>
            <person name="Li H."/>
            <person name="Zhou J."/>
            <person name="Ni P."/>
            <person name="Dong W."/>
            <person name="Hu S."/>
            <person name="Zeng C."/>
            <person name="Zhang J."/>
            <person name="Zhang Y."/>
            <person name="Li R."/>
            <person name="Xu Z."/>
            <person name="Li S."/>
            <person name="Li X."/>
            <person name="Zheng H."/>
            <person name="Cong L."/>
            <person name="Lin L."/>
            <person name="Yin J."/>
            <person name="Geng J."/>
            <person name="Li G."/>
            <person name="Shi J."/>
            <person name="Liu J."/>
            <person name="Lv H."/>
            <person name="Li J."/>
            <person name="Wang J."/>
            <person name="Deng Y."/>
            <person name="Ran L."/>
            <person name="Shi X."/>
            <person name="Wang X."/>
            <person name="Wu Q."/>
            <person name="Li C."/>
            <person name="Ren X."/>
            <person name="Wang J."/>
            <person name="Wang X."/>
            <person name="Li D."/>
            <person name="Liu D."/>
            <person name="Zhang X."/>
            <person name="Ji Z."/>
            <person name="Zhao W."/>
            <person name="Sun Y."/>
            <person name="Zhang Z."/>
            <person name="Bao J."/>
            <person name="Han Y."/>
            <person name="Dong L."/>
            <person name="Ji J."/>
            <person name="Chen P."/>
            <person name="Wu S."/>
            <person name="Liu J."/>
            <person name="Xiao Y."/>
            <person name="Bu D."/>
            <person name="Tan J."/>
            <person name="Yang L."/>
            <person name="Ye C."/>
            <person name="Zhang J."/>
            <person name="Xu J."/>
            <person name="Zhou Y."/>
            <person name="Yu Y."/>
            <person name="Zhang B."/>
            <person name="Zhuang S."/>
            <person name="Wei H."/>
            <person name="Liu B."/>
            <person name="Lei M."/>
            <person name="Yu H."/>
            <person name="Li Y."/>
            <person name="Xu H."/>
            <person name="Wei S."/>
            <person name="He X."/>
            <person name="Fang L."/>
            <person name="Zhang Z."/>
            <person name="Zhang Y."/>
            <person name="Huang X."/>
            <person name="Su Z."/>
            <person name="Tong W."/>
            <person name="Li J."/>
            <person name="Tong Z."/>
            <person name="Li S."/>
            <person name="Ye J."/>
            <person name="Wang L."/>
            <person name="Fang L."/>
            <person name="Lei T."/>
            <person name="Chen C."/>
            <person name="Chen H."/>
            <person name="Xu Z."/>
            <person name="Li H."/>
            <person name="Huang H."/>
            <person name="Zhang F."/>
            <person name="Xu H."/>
            <person name="Li N."/>
            <person name="Zhao C."/>
            <person name="Li S."/>
            <person name="Dong L."/>
            <person name="Huang Y."/>
            <person name="Li L."/>
            <person name="Xi Y."/>
            <person name="Qi Q."/>
            <person name="Li W."/>
            <person name="Zhang B."/>
            <person name="Hu W."/>
            <person name="Zhang Y."/>
            <person name="Tian X."/>
            <person name="Jiao Y."/>
            <person name="Liang X."/>
            <person name="Jin J."/>
            <person name="Gao L."/>
            <person name="Zheng W."/>
            <person name="Hao B."/>
            <person name="Liu S."/>
            <person name="Wang W."/>
            <person name="Yuan L."/>
            <person name="Cao M."/>
            <person name="McDermott J."/>
            <person name="Samudrala R."/>
            <person name="Wang J."/>
            <person name="Wong G.K."/>
            <person name="Yang H."/>
        </authorList>
    </citation>
    <scope>NUCLEOTIDE SEQUENCE [LARGE SCALE GENOMIC DNA]</scope>
    <source>
        <strain evidence="6">cv. 93-11</strain>
    </source>
</reference>